<reference evidence="9" key="1">
    <citation type="submission" date="2022-06" db="EMBL/GenBank/DDBJ databases">
        <title>Vallitalea longa sp. nov., an anaerobic bacterium isolated from marine sediment.</title>
        <authorList>
            <person name="Hirano S."/>
            <person name="Terahara T."/>
            <person name="Mori K."/>
            <person name="Hamada M."/>
            <person name="Matsumoto R."/>
            <person name="Kobayashi T."/>
        </authorList>
    </citation>
    <scope>NUCLEOTIDE SEQUENCE</scope>
    <source>
        <strain evidence="9">SH18-1</strain>
    </source>
</reference>
<dbReference type="PROSITE" id="PS50110">
    <property type="entry name" value="RESPONSE_REGULATORY"/>
    <property type="match status" value="1"/>
</dbReference>
<sequence>MNIIIVEDEPKIRQGIKNIIEKYTDHQIIGIANNGLEGYNCIKESECDLVITDIKMPELSGIEMLEQLREIKPVNAVILSGYSDFQYAQKAISLDVEEYILKPVDMGNFLQTLEDIENKLNKRTITRVSDEQLLWSILVTKENDEDLILELTERLKIDRNTFTEIYIFSPEFYTESVGNNIVDEVNKVFSIHQIENYHLFNIPRNEGILLLKSVGGNNEKVYQLVENTILKHLLQEISICVVYACNQGLNHISNKVKELLDIRQYQFLLGNRQIIKLRTINKMKLENIEYPDYLHEQLKEVLKNKEIEKAVGIVKKFKVKVIYGTHEPNQIKENTIKFLLYLYRCLNEYYGVRDLPIEIQLQKIWDSLYREELDDVLEDVLSHAMENESMDINNDIILKVIAYIRVNYKKDIKLSDCAELVNITPEYLSGLFKKEIGVNFVNFLQDYRISVAKRILKRTELKITDISRECGFSDAKYFNKVFKRSVKMSPSNYRRENVL</sequence>
<comment type="function">
    <text evidence="5">May play the central regulatory role in sporulation. It may be an element of the effector pathway responsible for the activation of sporulation genes in response to nutritional stress. Spo0A may act in concert with spo0H (a sigma factor) to control the expression of some genes that are critical to the sporulation process.</text>
</comment>
<dbReference type="SMART" id="SM00448">
    <property type="entry name" value="REC"/>
    <property type="match status" value="1"/>
</dbReference>
<evidence type="ECO:0000256" key="3">
    <source>
        <dbReference type="ARBA" id="ARBA00023125"/>
    </source>
</evidence>
<dbReference type="RefSeq" id="WP_281811171.1">
    <property type="nucleotide sequence ID" value="NZ_BRLB01000001.1"/>
</dbReference>
<dbReference type="SMART" id="SM00342">
    <property type="entry name" value="HTH_ARAC"/>
    <property type="match status" value="1"/>
</dbReference>
<dbReference type="Pfam" id="PF00072">
    <property type="entry name" value="Response_reg"/>
    <property type="match status" value="1"/>
</dbReference>
<dbReference type="SUPFAM" id="SSF46689">
    <property type="entry name" value="Homeodomain-like"/>
    <property type="match status" value="2"/>
</dbReference>
<comment type="caution">
    <text evidence="9">The sequence shown here is derived from an EMBL/GenBank/DDBJ whole genome shotgun (WGS) entry which is preliminary data.</text>
</comment>
<dbReference type="PRINTS" id="PR00032">
    <property type="entry name" value="HTHARAC"/>
</dbReference>
<dbReference type="PROSITE" id="PS00041">
    <property type="entry name" value="HTH_ARAC_FAMILY_1"/>
    <property type="match status" value="1"/>
</dbReference>
<keyword evidence="2" id="KW-0805">Transcription regulation</keyword>
<organism evidence="9 10">
    <name type="scientific">Vallitalea longa</name>
    <dbReference type="NCBI Taxonomy" id="2936439"/>
    <lineage>
        <taxon>Bacteria</taxon>
        <taxon>Bacillati</taxon>
        <taxon>Bacillota</taxon>
        <taxon>Clostridia</taxon>
        <taxon>Lachnospirales</taxon>
        <taxon>Vallitaleaceae</taxon>
        <taxon>Vallitalea</taxon>
    </lineage>
</organism>
<protein>
    <recommendedName>
        <fullName evidence="1">Stage 0 sporulation protein A homolog</fullName>
    </recommendedName>
</protein>
<dbReference type="CDD" id="cd17536">
    <property type="entry name" value="REC_YesN-like"/>
    <property type="match status" value="1"/>
</dbReference>
<feature type="domain" description="Response regulatory" evidence="8">
    <location>
        <begin position="2"/>
        <end position="117"/>
    </location>
</feature>
<dbReference type="InterPro" id="IPR018060">
    <property type="entry name" value="HTH_AraC"/>
</dbReference>
<gene>
    <name evidence="9" type="ORF">SH1V18_01410</name>
</gene>
<accession>A0A9W6DCY1</accession>
<dbReference type="GO" id="GO:0003700">
    <property type="term" value="F:DNA-binding transcription factor activity"/>
    <property type="evidence" value="ECO:0007669"/>
    <property type="project" value="InterPro"/>
</dbReference>
<name>A0A9W6DCY1_9FIRM</name>
<keyword evidence="3" id="KW-0238">DNA-binding</keyword>
<dbReference type="PROSITE" id="PS01124">
    <property type="entry name" value="HTH_ARAC_FAMILY_2"/>
    <property type="match status" value="1"/>
</dbReference>
<keyword evidence="4" id="KW-0804">Transcription</keyword>
<evidence type="ECO:0000259" key="8">
    <source>
        <dbReference type="PROSITE" id="PS50110"/>
    </source>
</evidence>
<evidence type="ECO:0000313" key="10">
    <source>
        <dbReference type="Proteomes" id="UP001144256"/>
    </source>
</evidence>
<evidence type="ECO:0000313" key="9">
    <source>
        <dbReference type="EMBL" id="GKX27661.1"/>
    </source>
</evidence>
<evidence type="ECO:0000256" key="4">
    <source>
        <dbReference type="ARBA" id="ARBA00023163"/>
    </source>
</evidence>
<dbReference type="InterPro" id="IPR001789">
    <property type="entry name" value="Sig_transdc_resp-reg_receiver"/>
</dbReference>
<dbReference type="Gene3D" id="1.10.10.60">
    <property type="entry name" value="Homeodomain-like"/>
    <property type="match status" value="2"/>
</dbReference>
<dbReference type="GO" id="GO:0000160">
    <property type="term" value="P:phosphorelay signal transduction system"/>
    <property type="evidence" value="ECO:0007669"/>
    <property type="project" value="InterPro"/>
</dbReference>
<evidence type="ECO:0000259" key="7">
    <source>
        <dbReference type="PROSITE" id="PS01124"/>
    </source>
</evidence>
<dbReference type="Proteomes" id="UP001144256">
    <property type="component" value="Unassembled WGS sequence"/>
</dbReference>
<dbReference type="GO" id="GO:0043565">
    <property type="term" value="F:sequence-specific DNA binding"/>
    <property type="evidence" value="ECO:0007669"/>
    <property type="project" value="InterPro"/>
</dbReference>
<dbReference type="InterPro" id="IPR011006">
    <property type="entry name" value="CheY-like_superfamily"/>
</dbReference>
<evidence type="ECO:0000256" key="2">
    <source>
        <dbReference type="ARBA" id="ARBA00023015"/>
    </source>
</evidence>
<dbReference type="InterPro" id="IPR018062">
    <property type="entry name" value="HTH_AraC-typ_CS"/>
</dbReference>
<evidence type="ECO:0000256" key="5">
    <source>
        <dbReference type="ARBA" id="ARBA00024867"/>
    </source>
</evidence>
<dbReference type="Gene3D" id="3.40.50.2300">
    <property type="match status" value="1"/>
</dbReference>
<dbReference type="EMBL" id="BRLB01000001">
    <property type="protein sequence ID" value="GKX27661.1"/>
    <property type="molecule type" value="Genomic_DNA"/>
</dbReference>
<dbReference type="PANTHER" id="PTHR43280">
    <property type="entry name" value="ARAC-FAMILY TRANSCRIPTIONAL REGULATOR"/>
    <property type="match status" value="1"/>
</dbReference>
<proteinExistence type="predicted"/>
<feature type="domain" description="HTH araC/xylS-type" evidence="7">
    <location>
        <begin position="398"/>
        <end position="496"/>
    </location>
</feature>
<dbReference type="AlphaFoldDB" id="A0A9W6DCY1"/>
<keyword evidence="10" id="KW-1185">Reference proteome</keyword>
<keyword evidence="6" id="KW-0597">Phosphoprotein</keyword>
<evidence type="ECO:0000256" key="6">
    <source>
        <dbReference type="PROSITE-ProRule" id="PRU00169"/>
    </source>
</evidence>
<evidence type="ECO:0000256" key="1">
    <source>
        <dbReference type="ARBA" id="ARBA00018672"/>
    </source>
</evidence>
<dbReference type="InterPro" id="IPR009057">
    <property type="entry name" value="Homeodomain-like_sf"/>
</dbReference>
<dbReference type="Pfam" id="PF12833">
    <property type="entry name" value="HTH_18"/>
    <property type="match status" value="1"/>
</dbReference>
<dbReference type="SUPFAM" id="SSF52172">
    <property type="entry name" value="CheY-like"/>
    <property type="match status" value="1"/>
</dbReference>
<feature type="modified residue" description="4-aspartylphosphate" evidence="6">
    <location>
        <position position="53"/>
    </location>
</feature>
<dbReference type="InterPro" id="IPR020449">
    <property type="entry name" value="Tscrpt_reg_AraC-type_HTH"/>
</dbReference>
<dbReference type="PANTHER" id="PTHR43280:SF2">
    <property type="entry name" value="HTH-TYPE TRANSCRIPTIONAL REGULATOR EXSA"/>
    <property type="match status" value="1"/>
</dbReference>